<dbReference type="InterPro" id="IPR006900">
    <property type="entry name" value="Sec23/24_helical_dom"/>
</dbReference>
<dbReference type="OrthoDB" id="49016at2759"/>
<dbReference type="InParanoid" id="B0WDT1"/>
<dbReference type="AlphaFoldDB" id="B0WDT1"/>
<gene>
    <name evidence="3" type="primary">6036884</name>
    <name evidence="2" type="ORF">CpipJ_CPIJ005024</name>
</gene>
<dbReference type="STRING" id="7176.B0WDT1"/>
<dbReference type="VEuPathDB" id="VectorBase:CQUJHB002917"/>
<reference evidence="2" key="1">
    <citation type="submission" date="2007-03" db="EMBL/GenBank/DDBJ databases">
        <title>Annotation of Culex pipiens quinquefasciatus.</title>
        <authorList>
            <consortium name="The Broad Institute Genome Sequencing Platform"/>
            <person name="Atkinson P.W."/>
            <person name="Hemingway J."/>
            <person name="Christensen B.M."/>
            <person name="Higgs S."/>
            <person name="Kodira C."/>
            <person name="Hannick L."/>
            <person name="Megy K."/>
            <person name="O'Leary S."/>
            <person name="Pearson M."/>
            <person name="Haas B.J."/>
            <person name="Mauceli E."/>
            <person name="Wortman J.R."/>
            <person name="Lee N.H."/>
            <person name="Guigo R."/>
            <person name="Stanke M."/>
            <person name="Alvarado L."/>
            <person name="Amedeo P."/>
            <person name="Antoine C.H."/>
            <person name="Arensburger P."/>
            <person name="Bidwell S.L."/>
            <person name="Crawford M."/>
            <person name="Camaro F."/>
            <person name="Devon K."/>
            <person name="Engels R."/>
            <person name="Hammond M."/>
            <person name="Howarth C."/>
            <person name="Koehrsen M."/>
            <person name="Lawson D."/>
            <person name="Montgomery P."/>
            <person name="Nene V."/>
            <person name="Nusbaum C."/>
            <person name="Puiu D."/>
            <person name="Romero-Severson J."/>
            <person name="Severson D.W."/>
            <person name="Shumway M."/>
            <person name="Sisk P."/>
            <person name="Stolte C."/>
            <person name="Zeng Q."/>
            <person name="Eisenstadt E."/>
            <person name="Fraser-Liggett C."/>
            <person name="Strausberg R."/>
            <person name="Galagan J."/>
            <person name="Birren B."/>
            <person name="Collins F.H."/>
        </authorList>
    </citation>
    <scope>NUCLEOTIDE SEQUENCE [LARGE SCALE GENOMIC DNA]</scope>
    <source>
        <strain evidence="2">JHB</strain>
    </source>
</reference>
<dbReference type="PANTHER" id="PTHR13803:SF4">
    <property type="entry name" value="SECRETORY 24CD, ISOFORM C"/>
    <property type="match status" value="1"/>
</dbReference>
<evidence type="ECO:0000259" key="1">
    <source>
        <dbReference type="Pfam" id="PF04815"/>
    </source>
</evidence>
<dbReference type="GO" id="GO:0090110">
    <property type="term" value="P:COPII-coated vesicle cargo loading"/>
    <property type="evidence" value="ECO:0007669"/>
    <property type="project" value="TreeGrafter"/>
</dbReference>
<dbReference type="VEuPathDB" id="VectorBase:CPIJ005024"/>
<dbReference type="Proteomes" id="UP000002320">
    <property type="component" value="Unassembled WGS sequence"/>
</dbReference>
<dbReference type="GO" id="GO:0030127">
    <property type="term" value="C:COPII vesicle coat"/>
    <property type="evidence" value="ECO:0007669"/>
    <property type="project" value="InterPro"/>
</dbReference>
<accession>B0WDT1</accession>
<dbReference type="GO" id="GO:0008270">
    <property type="term" value="F:zinc ion binding"/>
    <property type="evidence" value="ECO:0007669"/>
    <property type="project" value="TreeGrafter"/>
</dbReference>
<organism>
    <name type="scientific">Culex quinquefasciatus</name>
    <name type="common">Southern house mosquito</name>
    <name type="synonym">Culex pungens</name>
    <dbReference type="NCBI Taxonomy" id="7176"/>
    <lineage>
        <taxon>Eukaryota</taxon>
        <taxon>Metazoa</taxon>
        <taxon>Ecdysozoa</taxon>
        <taxon>Arthropoda</taxon>
        <taxon>Hexapoda</taxon>
        <taxon>Insecta</taxon>
        <taxon>Pterygota</taxon>
        <taxon>Neoptera</taxon>
        <taxon>Endopterygota</taxon>
        <taxon>Diptera</taxon>
        <taxon>Nematocera</taxon>
        <taxon>Culicoidea</taxon>
        <taxon>Culicidae</taxon>
        <taxon>Culicinae</taxon>
        <taxon>Culicini</taxon>
        <taxon>Culex</taxon>
        <taxon>Culex</taxon>
    </lineage>
</organism>
<dbReference type="EnsemblMetazoa" id="CPIJ005024-RA">
    <property type="protein sequence ID" value="CPIJ005024-PA"/>
    <property type="gene ID" value="CPIJ005024"/>
</dbReference>
<dbReference type="SUPFAM" id="SSF81811">
    <property type="entry name" value="Helical domain of Sec23/24"/>
    <property type="match status" value="1"/>
</dbReference>
<dbReference type="HOGENOM" id="CLU_875101_0_0_1"/>
<evidence type="ECO:0000313" key="4">
    <source>
        <dbReference type="Proteomes" id="UP000002320"/>
    </source>
</evidence>
<dbReference type="GO" id="GO:0070971">
    <property type="term" value="C:endoplasmic reticulum exit site"/>
    <property type="evidence" value="ECO:0007669"/>
    <property type="project" value="TreeGrafter"/>
</dbReference>
<dbReference type="InterPro" id="IPR050550">
    <property type="entry name" value="SEC23_SEC24_subfamily"/>
</dbReference>
<dbReference type="eggNOG" id="KOG1984">
    <property type="taxonomic scope" value="Eukaryota"/>
</dbReference>
<dbReference type="InterPro" id="IPR036175">
    <property type="entry name" value="Sec23/24_helical_dom_sf"/>
</dbReference>
<evidence type="ECO:0000313" key="3">
    <source>
        <dbReference type="EnsemblMetazoa" id="CPIJ005024-PA"/>
    </source>
</evidence>
<dbReference type="GO" id="GO:0006886">
    <property type="term" value="P:intracellular protein transport"/>
    <property type="evidence" value="ECO:0007669"/>
    <property type="project" value="InterPro"/>
</dbReference>
<sequence length="318" mass="35647">MRKRSLMFHLPVNTDMKQSVVRFESIVPSRRNWPNRSSILARWDRFDAFATRPTCVRKSRSSTADVVPVFVVQGNDRSSGRVLPASGSHRPANRQVRASGTYDFVITKDYCRNNTPPKALAMWFVIDVSYNNVNSGLVAVQKLRARSVPRLRSMESMMKSPAATDGGRRRCPKPNLLHRQAMFMHTSCSDKRQLCVLNLSLKTCNQLADLFRSCDLDTTNLVFAKPGLFKMLENNPKAIKDSLITRTAQILACYRKNCALSTSADQLVLPNCMKLLPLYISCLLRTTSFRGCGLMATGVRDNVNTSVGSTEANSWFPA</sequence>
<dbReference type="EMBL" id="DS231901">
    <property type="protein sequence ID" value="EDS44868.1"/>
    <property type="molecule type" value="Genomic_DNA"/>
</dbReference>
<evidence type="ECO:0000313" key="2">
    <source>
        <dbReference type="EMBL" id="EDS44868.1"/>
    </source>
</evidence>
<dbReference type="Gene3D" id="1.20.120.730">
    <property type="entry name" value="Sec23/Sec24 helical domain"/>
    <property type="match status" value="1"/>
</dbReference>
<dbReference type="Pfam" id="PF04815">
    <property type="entry name" value="Sec23_helical"/>
    <property type="match status" value="1"/>
</dbReference>
<feature type="domain" description="Sec23/Sec24 helical" evidence="1">
    <location>
        <begin position="215"/>
        <end position="291"/>
    </location>
</feature>
<name>B0WDT1_CULQU</name>
<proteinExistence type="predicted"/>
<keyword evidence="4" id="KW-1185">Reference proteome</keyword>
<dbReference type="GO" id="GO:0000149">
    <property type="term" value="F:SNARE binding"/>
    <property type="evidence" value="ECO:0007669"/>
    <property type="project" value="TreeGrafter"/>
</dbReference>
<dbReference type="KEGG" id="cqu:CpipJ_CPIJ005024"/>
<reference evidence="3" key="2">
    <citation type="submission" date="2021-02" db="UniProtKB">
        <authorList>
            <consortium name="EnsemblMetazoa"/>
        </authorList>
    </citation>
    <scope>IDENTIFICATION</scope>
    <source>
        <strain evidence="3">JHB</strain>
    </source>
</reference>
<dbReference type="PANTHER" id="PTHR13803">
    <property type="entry name" value="SEC24-RELATED PROTEIN"/>
    <property type="match status" value="1"/>
</dbReference>
<protein>
    <submittedName>
        <fullName evidence="2">Sec24B protein</fullName>
    </submittedName>
</protein>